<dbReference type="Proteomes" id="UP001420932">
    <property type="component" value="Unassembled WGS sequence"/>
</dbReference>
<evidence type="ECO:0000313" key="2">
    <source>
        <dbReference type="Proteomes" id="UP001420932"/>
    </source>
</evidence>
<reference evidence="1 2" key="1">
    <citation type="submission" date="2024-01" db="EMBL/GenBank/DDBJ databases">
        <title>Genome assemblies of Stephania.</title>
        <authorList>
            <person name="Yang L."/>
        </authorList>
    </citation>
    <scope>NUCLEOTIDE SEQUENCE [LARGE SCALE GENOMIC DNA]</scope>
    <source>
        <strain evidence="1">YNDBR</strain>
        <tissue evidence="1">Leaf</tissue>
    </source>
</reference>
<evidence type="ECO:0000313" key="1">
    <source>
        <dbReference type="EMBL" id="KAK9170130.1"/>
    </source>
</evidence>
<gene>
    <name evidence="1" type="ORF">Syun_002270</name>
</gene>
<dbReference type="EMBL" id="JBBNAF010000001">
    <property type="protein sequence ID" value="KAK9170130.1"/>
    <property type="molecule type" value="Genomic_DNA"/>
</dbReference>
<comment type="caution">
    <text evidence="1">The sequence shown here is derived from an EMBL/GenBank/DDBJ whole genome shotgun (WGS) entry which is preliminary data.</text>
</comment>
<accession>A0AAP0LIB3</accession>
<sequence>MAMEEAIYQYMVEPLQNNSVNSESMRRMTTYKIRYRVLQTKIFIKSLSL</sequence>
<protein>
    <submittedName>
        <fullName evidence="1">Uncharacterized protein</fullName>
    </submittedName>
</protein>
<name>A0AAP0LIB3_9MAGN</name>
<keyword evidence="2" id="KW-1185">Reference proteome</keyword>
<organism evidence="1 2">
    <name type="scientific">Stephania yunnanensis</name>
    <dbReference type="NCBI Taxonomy" id="152371"/>
    <lineage>
        <taxon>Eukaryota</taxon>
        <taxon>Viridiplantae</taxon>
        <taxon>Streptophyta</taxon>
        <taxon>Embryophyta</taxon>
        <taxon>Tracheophyta</taxon>
        <taxon>Spermatophyta</taxon>
        <taxon>Magnoliopsida</taxon>
        <taxon>Ranunculales</taxon>
        <taxon>Menispermaceae</taxon>
        <taxon>Menispermoideae</taxon>
        <taxon>Cissampelideae</taxon>
        <taxon>Stephania</taxon>
    </lineage>
</organism>
<dbReference type="AlphaFoldDB" id="A0AAP0LIB3"/>
<proteinExistence type="predicted"/>